<reference evidence="4 5" key="1">
    <citation type="submission" date="2020-07" db="EMBL/GenBank/DDBJ databases">
        <title>Sequencing the genomes of 1000 actinobacteria strains.</title>
        <authorList>
            <person name="Klenk H.-P."/>
        </authorList>
    </citation>
    <scope>NUCLEOTIDE SEQUENCE [LARGE SCALE GENOMIC DNA]</scope>
    <source>
        <strain evidence="4 5">DSM 24482</strain>
    </source>
</reference>
<gene>
    <name evidence="4" type="ORF">BKA21_001091</name>
    <name evidence="3" type="ORF">Col01nite_06080</name>
</gene>
<feature type="domain" description="FAS1-like dehydratase" evidence="2">
    <location>
        <begin position="7"/>
        <end position="137"/>
    </location>
</feature>
<dbReference type="AlphaFoldDB" id="A0A7Y9FEL0"/>
<name>A0A7Y9FEL0_9CELL</name>
<dbReference type="PIRSF" id="PIRSF018072">
    <property type="entry name" value="UCP018072"/>
    <property type="match status" value="1"/>
</dbReference>
<dbReference type="EMBL" id="JACCBK010000001">
    <property type="protein sequence ID" value="NYD85542.1"/>
    <property type="molecule type" value="Genomic_DNA"/>
</dbReference>
<dbReference type="SUPFAM" id="SSF54637">
    <property type="entry name" value="Thioesterase/thiol ester dehydrase-isomerase"/>
    <property type="match status" value="1"/>
</dbReference>
<evidence type="ECO:0000313" key="3">
    <source>
        <dbReference type="EMBL" id="GIG31449.1"/>
    </source>
</evidence>
<evidence type="ECO:0000259" key="2">
    <source>
        <dbReference type="Pfam" id="PF13452"/>
    </source>
</evidence>
<reference evidence="3 6" key="2">
    <citation type="submission" date="2021-01" db="EMBL/GenBank/DDBJ databases">
        <title>Whole genome shotgun sequence of Cellulomonas oligotrophica NBRC 109435.</title>
        <authorList>
            <person name="Komaki H."/>
            <person name="Tamura T."/>
        </authorList>
    </citation>
    <scope>NUCLEOTIDE SEQUENCE [LARGE SCALE GENOMIC DNA]</scope>
    <source>
        <strain evidence="3 6">NBRC 109435</strain>
    </source>
</reference>
<evidence type="ECO:0000313" key="5">
    <source>
        <dbReference type="Proteomes" id="UP000577956"/>
    </source>
</evidence>
<dbReference type="EMBL" id="BONN01000001">
    <property type="protein sequence ID" value="GIG31449.1"/>
    <property type="molecule type" value="Genomic_DNA"/>
</dbReference>
<comment type="caution">
    <text evidence="4">The sequence shown here is derived from an EMBL/GenBank/DDBJ whole genome shotgun (WGS) entry which is preliminary data.</text>
</comment>
<dbReference type="Proteomes" id="UP000618382">
    <property type="component" value="Unassembled WGS sequence"/>
</dbReference>
<sequence length="150" mass="16032">MTVDTSFAGRVYPAGDVYEVSREKIREFAEATGATHPAHTDVAASRNLGHRDVVAPPTFLVALAQRSEAQYVDDPAAGIDFSRVVHADERFTLHRPVVAGDRLRPTLHVDGVVVRGGLAMVTTRVEVADEDGSEVATVVSTLAVRPEGDA</sequence>
<protein>
    <recommendedName>
        <fullName evidence="1">UPF0336 protein BKA21_001091</fullName>
    </recommendedName>
</protein>
<dbReference type="RefSeq" id="WP_140457337.1">
    <property type="nucleotide sequence ID" value="NZ_BAABFI010000011.1"/>
</dbReference>
<keyword evidence="6" id="KW-1185">Reference proteome</keyword>
<dbReference type="Pfam" id="PF13452">
    <property type="entry name" value="FAS1_DH_region"/>
    <property type="match status" value="1"/>
</dbReference>
<organism evidence="4 5">
    <name type="scientific">Cellulomonas oligotrophica</name>
    <dbReference type="NCBI Taxonomy" id="931536"/>
    <lineage>
        <taxon>Bacteria</taxon>
        <taxon>Bacillati</taxon>
        <taxon>Actinomycetota</taxon>
        <taxon>Actinomycetes</taxon>
        <taxon>Micrococcales</taxon>
        <taxon>Cellulomonadaceae</taxon>
        <taxon>Cellulomonas</taxon>
    </lineage>
</organism>
<dbReference type="InterPro" id="IPR029069">
    <property type="entry name" value="HotDog_dom_sf"/>
</dbReference>
<comment type="similarity">
    <text evidence="1">Belongs to the UPF0336 family.</text>
</comment>
<dbReference type="Proteomes" id="UP000577956">
    <property type="component" value="Unassembled WGS sequence"/>
</dbReference>
<evidence type="ECO:0000256" key="1">
    <source>
        <dbReference type="HAMAP-Rule" id="MF_00799"/>
    </source>
</evidence>
<dbReference type="CDD" id="cd03441">
    <property type="entry name" value="R_hydratase_like"/>
    <property type="match status" value="1"/>
</dbReference>
<dbReference type="Gene3D" id="3.10.129.10">
    <property type="entry name" value="Hotdog Thioesterase"/>
    <property type="match status" value="1"/>
</dbReference>
<accession>A0A7Y9FEL0</accession>
<evidence type="ECO:0000313" key="6">
    <source>
        <dbReference type="Proteomes" id="UP000618382"/>
    </source>
</evidence>
<dbReference type="InterPro" id="IPR016709">
    <property type="entry name" value="HadA-like"/>
</dbReference>
<dbReference type="InterPro" id="IPR039569">
    <property type="entry name" value="FAS1-like_DH_region"/>
</dbReference>
<dbReference type="HAMAP" id="MF_00799">
    <property type="entry name" value="UPF0336"/>
    <property type="match status" value="1"/>
</dbReference>
<proteinExistence type="inferred from homology"/>
<evidence type="ECO:0000313" key="4">
    <source>
        <dbReference type="EMBL" id="NYD85542.1"/>
    </source>
</evidence>